<evidence type="ECO:0000313" key="3">
    <source>
        <dbReference type="Proteomes" id="UP000076858"/>
    </source>
</evidence>
<dbReference type="EMBL" id="LRGB01002849">
    <property type="protein sequence ID" value="KZS06119.1"/>
    <property type="molecule type" value="Genomic_DNA"/>
</dbReference>
<evidence type="ECO:0000256" key="1">
    <source>
        <dbReference type="SAM" id="Phobius"/>
    </source>
</evidence>
<keyword evidence="1" id="KW-0472">Membrane</keyword>
<organism evidence="2 3">
    <name type="scientific">Daphnia magna</name>
    <dbReference type="NCBI Taxonomy" id="35525"/>
    <lineage>
        <taxon>Eukaryota</taxon>
        <taxon>Metazoa</taxon>
        <taxon>Ecdysozoa</taxon>
        <taxon>Arthropoda</taxon>
        <taxon>Crustacea</taxon>
        <taxon>Branchiopoda</taxon>
        <taxon>Diplostraca</taxon>
        <taxon>Cladocera</taxon>
        <taxon>Anomopoda</taxon>
        <taxon>Daphniidae</taxon>
        <taxon>Daphnia</taxon>
    </lineage>
</organism>
<keyword evidence="3" id="KW-1185">Reference proteome</keyword>
<proteinExistence type="predicted"/>
<evidence type="ECO:0000313" key="2">
    <source>
        <dbReference type="EMBL" id="KZS06119.1"/>
    </source>
</evidence>
<comment type="caution">
    <text evidence="2">The sequence shown here is derived from an EMBL/GenBank/DDBJ whole genome shotgun (WGS) entry which is preliminary data.</text>
</comment>
<dbReference type="AlphaFoldDB" id="A0A164NNY4"/>
<reference evidence="2 3" key="1">
    <citation type="submission" date="2016-03" db="EMBL/GenBank/DDBJ databases">
        <title>EvidentialGene: Evidence-directed Construction of Genes on Genomes.</title>
        <authorList>
            <person name="Gilbert D.G."/>
            <person name="Choi J.-H."/>
            <person name="Mockaitis K."/>
            <person name="Colbourne J."/>
            <person name="Pfrender M."/>
        </authorList>
    </citation>
    <scope>NUCLEOTIDE SEQUENCE [LARGE SCALE GENOMIC DNA]</scope>
    <source>
        <strain evidence="2 3">Xinb3</strain>
        <tissue evidence="2">Complete organism</tissue>
    </source>
</reference>
<feature type="transmembrane region" description="Helical" evidence="1">
    <location>
        <begin position="7"/>
        <end position="29"/>
    </location>
</feature>
<sequence>MSSFVKFSAKVIGVVAFGAGAVAVGWLRWQAYLSIHNCAAGNESKTVVPEDDEEVAAIVEEVSDDVDVIKVCETADGSLDYESVCAPPLMAVQESCSVGSIFYPVEPIHDEDATIQSDIVCVPIEEGELPSPADVSDCEEHTPIAIQHECAVDASLLRRGVESVPVEDAPVRSDPESVPVESADVPACEEPTFVPSRKELPIAPIPDRSGDLAAMSLEELSAVAAEDVSYWPNKTRWNLNFQRRHLRRLKLSLKQQAV</sequence>
<name>A0A164NNY4_9CRUS</name>
<keyword evidence="1" id="KW-0812">Transmembrane</keyword>
<accession>A0A164NNY4</accession>
<keyword evidence="1" id="KW-1133">Transmembrane helix</keyword>
<protein>
    <submittedName>
        <fullName evidence="2">Uncharacterized protein</fullName>
    </submittedName>
</protein>
<dbReference type="Proteomes" id="UP000076858">
    <property type="component" value="Unassembled WGS sequence"/>
</dbReference>
<gene>
    <name evidence="2" type="ORF">APZ42_030640</name>
</gene>